<keyword evidence="2" id="KW-0812">Transmembrane</keyword>
<accession>A0A9W6LXN0</accession>
<dbReference type="Proteomes" id="UP001142462">
    <property type="component" value="Unassembled WGS sequence"/>
</dbReference>
<comment type="caution">
    <text evidence="3">The sequence shown here is derived from an EMBL/GenBank/DDBJ whole genome shotgun (WGS) entry which is preliminary data.</text>
</comment>
<keyword evidence="4" id="KW-1185">Reference proteome</keyword>
<dbReference type="Gene3D" id="1.10.287.1260">
    <property type="match status" value="1"/>
</dbReference>
<dbReference type="Pfam" id="PF05552">
    <property type="entry name" value="MS_channel_1st_1"/>
    <property type="match status" value="2"/>
</dbReference>
<dbReference type="EMBL" id="BSEJ01000013">
    <property type="protein sequence ID" value="GLJ62398.1"/>
    <property type="molecule type" value="Genomic_DNA"/>
</dbReference>
<dbReference type="InterPro" id="IPR008910">
    <property type="entry name" value="MSC_TM_helix"/>
</dbReference>
<feature type="transmembrane region" description="Helical" evidence="2">
    <location>
        <begin position="182"/>
        <end position="204"/>
    </location>
</feature>
<feature type="transmembrane region" description="Helical" evidence="2">
    <location>
        <begin position="20"/>
        <end position="38"/>
    </location>
</feature>
<keyword evidence="2" id="KW-0472">Membrane</keyword>
<dbReference type="AlphaFoldDB" id="A0A9W6LXN0"/>
<keyword evidence="2" id="KW-1133">Transmembrane helix</keyword>
<reference evidence="3" key="2">
    <citation type="submission" date="2023-01" db="EMBL/GenBank/DDBJ databases">
        <authorList>
            <person name="Sun Q."/>
            <person name="Evtushenko L."/>
        </authorList>
    </citation>
    <scope>NUCLEOTIDE SEQUENCE</scope>
    <source>
        <strain evidence="3">VKM Ac-1020</strain>
    </source>
</reference>
<proteinExistence type="predicted"/>
<protein>
    <submittedName>
        <fullName evidence="3">Uncharacterized protein</fullName>
    </submittedName>
</protein>
<gene>
    <name evidence="3" type="ORF">GCM10017576_25280</name>
</gene>
<feature type="region of interest" description="Disordered" evidence="1">
    <location>
        <begin position="224"/>
        <end position="264"/>
    </location>
</feature>
<name>A0A9W6LXN0_9MICO</name>
<feature type="transmembrane region" description="Helical" evidence="2">
    <location>
        <begin position="81"/>
        <end position="99"/>
    </location>
</feature>
<evidence type="ECO:0000256" key="1">
    <source>
        <dbReference type="SAM" id="MobiDB-lite"/>
    </source>
</evidence>
<evidence type="ECO:0000313" key="4">
    <source>
        <dbReference type="Proteomes" id="UP001142462"/>
    </source>
</evidence>
<feature type="transmembrane region" description="Helical" evidence="2">
    <location>
        <begin position="155"/>
        <end position="176"/>
    </location>
</feature>
<dbReference type="RefSeq" id="WP_271174092.1">
    <property type="nucleotide sequence ID" value="NZ_BSEJ01000013.1"/>
</dbReference>
<feature type="compositionally biased region" description="Pro residues" evidence="1">
    <location>
        <begin position="250"/>
        <end position="264"/>
    </location>
</feature>
<evidence type="ECO:0000313" key="3">
    <source>
        <dbReference type="EMBL" id="GLJ62398.1"/>
    </source>
</evidence>
<organism evidence="3 4">
    <name type="scientific">Microbacterium barkeri</name>
    <dbReference type="NCBI Taxonomy" id="33917"/>
    <lineage>
        <taxon>Bacteria</taxon>
        <taxon>Bacillati</taxon>
        <taxon>Actinomycetota</taxon>
        <taxon>Actinomycetes</taxon>
        <taxon>Micrococcales</taxon>
        <taxon>Microbacteriaceae</taxon>
        <taxon>Microbacterium</taxon>
    </lineage>
</organism>
<sequence>MDWSGITAGIGDMLAGVGSFILQLIVFLVILLIGWLIAKSIAKALEYLFKRIGFQRLLDKAGITKLLAPTGIDPLTLVVKLVYYFVLLIALLLALGAFGPDNPVSGIVTEIISWLPRVLVAVVIVIVVAAIANFVGDLMRPALARFRFGSILTKIVVISIIAMGVIAALNQIGIAVTVTMPILVAVLAAIVGIAIVGIGGGLIAPMRSRWEKWLGAVEGELGKADTTAATSMPGPSSTAPATRREATTLPPEPGTQLPPQPPAV</sequence>
<feature type="transmembrane region" description="Helical" evidence="2">
    <location>
        <begin position="111"/>
        <end position="135"/>
    </location>
</feature>
<feature type="compositionally biased region" description="Polar residues" evidence="1">
    <location>
        <begin position="227"/>
        <end position="240"/>
    </location>
</feature>
<evidence type="ECO:0000256" key="2">
    <source>
        <dbReference type="SAM" id="Phobius"/>
    </source>
</evidence>
<reference evidence="3" key="1">
    <citation type="journal article" date="2014" name="Int. J. Syst. Evol. Microbiol.">
        <title>Complete genome sequence of Corynebacterium casei LMG S-19264T (=DSM 44701T), isolated from a smear-ripened cheese.</title>
        <authorList>
            <consortium name="US DOE Joint Genome Institute (JGI-PGF)"/>
            <person name="Walter F."/>
            <person name="Albersmeier A."/>
            <person name="Kalinowski J."/>
            <person name="Ruckert C."/>
        </authorList>
    </citation>
    <scope>NUCLEOTIDE SEQUENCE</scope>
    <source>
        <strain evidence="3">VKM Ac-1020</strain>
    </source>
</reference>